<evidence type="ECO:0000259" key="4">
    <source>
        <dbReference type="Pfam" id="PF04586"/>
    </source>
</evidence>
<evidence type="ECO:0000256" key="2">
    <source>
        <dbReference type="ARBA" id="ARBA00022670"/>
    </source>
</evidence>
<dbReference type="OrthoDB" id="7842080at2"/>
<keyword evidence="1" id="KW-1188">Viral release from host cell</keyword>
<protein>
    <submittedName>
        <fullName evidence="5">Caudovirus prohead protease</fullName>
    </submittedName>
</protein>
<evidence type="ECO:0000313" key="6">
    <source>
        <dbReference type="Proteomes" id="UP000207598"/>
    </source>
</evidence>
<feature type="domain" description="Prohead serine protease" evidence="4">
    <location>
        <begin position="29"/>
        <end position="163"/>
    </location>
</feature>
<dbReference type="EMBL" id="FXYF01000006">
    <property type="protein sequence ID" value="SMX42542.1"/>
    <property type="molecule type" value="Genomic_DNA"/>
</dbReference>
<dbReference type="GO" id="GO:0008233">
    <property type="term" value="F:peptidase activity"/>
    <property type="evidence" value="ECO:0007669"/>
    <property type="project" value="UniProtKB-KW"/>
</dbReference>
<dbReference type="AlphaFoldDB" id="A0A238KKA5"/>
<keyword evidence="6" id="KW-1185">Reference proteome</keyword>
<evidence type="ECO:0000313" key="5">
    <source>
        <dbReference type="EMBL" id="SMX42542.1"/>
    </source>
</evidence>
<organism evidence="5 6">
    <name type="scientific">Maliponia aquimaris</name>
    <dbReference type="NCBI Taxonomy" id="1673631"/>
    <lineage>
        <taxon>Bacteria</taxon>
        <taxon>Pseudomonadati</taxon>
        <taxon>Pseudomonadota</taxon>
        <taxon>Alphaproteobacteria</taxon>
        <taxon>Rhodobacterales</taxon>
        <taxon>Paracoccaceae</taxon>
        <taxon>Maliponia</taxon>
    </lineage>
</organism>
<dbReference type="RefSeq" id="WP_094021453.1">
    <property type="nucleotide sequence ID" value="NZ_FXYF01000006.1"/>
</dbReference>
<sequence length="186" mass="20428">MLFGGVAGGALELRRLSGGGARLRGRFPYNDPAELAPGRVEVIAPRAFAAALSSDANIYLLSGHDFDKPLASRAAGTLTLTDSDEALTFDATISDATSWARDFLAAHDAGLIRGLSPGFRVPGNGDRIDREGKTLRRTVFAAELVELSAVTRPAYDRAQVEARKWRERAPDFNRMMMHINDHYRWR</sequence>
<reference evidence="5 6" key="1">
    <citation type="submission" date="2017-05" db="EMBL/GenBank/DDBJ databases">
        <authorList>
            <person name="Song R."/>
            <person name="Chenine A.L."/>
            <person name="Ruprecht R.M."/>
        </authorList>
    </citation>
    <scope>NUCLEOTIDE SEQUENCE [LARGE SCALE GENOMIC DNA]</scope>
    <source>
        <strain evidence="5 6">CECT 8898</strain>
    </source>
</reference>
<dbReference type="Pfam" id="PF04586">
    <property type="entry name" value="Peptidase_S78"/>
    <property type="match status" value="1"/>
</dbReference>
<keyword evidence="2 5" id="KW-0645">Protease</keyword>
<dbReference type="InterPro" id="IPR054613">
    <property type="entry name" value="Peptidase_S78_dom"/>
</dbReference>
<evidence type="ECO:0000256" key="3">
    <source>
        <dbReference type="ARBA" id="ARBA00022801"/>
    </source>
</evidence>
<dbReference type="NCBIfam" id="TIGR01543">
    <property type="entry name" value="proheadase_HK97"/>
    <property type="match status" value="1"/>
</dbReference>
<gene>
    <name evidence="5" type="ORF">MAA8898_02642</name>
</gene>
<dbReference type="Proteomes" id="UP000207598">
    <property type="component" value="Unassembled WGS sequence"/>
</dbReference>
<keyword evidence="3" id="KW-0378">Hydrolase</keyword>
<proteinExistence type="predicted"/>
<name>A0A238KKA5_9RHOB</name>
<evidence type="ECO:0000256" key="1">
    <source>
        <dbReference type="ARBA" id="ARBA00022612"/>
    </source>
</evidence>
<accession>A0A238KKA5</accession>
<dbReference type="InterPro" id="IPR006433">
    <property type="entry name" value="Prohead_protease"/>
</dbReference>
<dbReference type="GO" id="GO:0006508">
    <property type="term" value="P:proteolysis"/>
    <property type="evidence" value="ECO:0007669"/>
    <property type="project" value="UniProtKB-KW"/>
</dbReference>